<accession>A0AAV3NIS9</accession>
<dbReference type="PANTHER" id="PTHR48475:SF2">
    <property type="entry name" value="RIBONUCLEASE H"/>
    <property type="match status" value="1"/>
</dbReference>
<reference evidence="2 3" key="1">
    <citation type="submission" date="2024-01" db="EMBL/GenBank/DDBJ databases">
        <title>The complete chloroplast genome sequence of Lithospermum erythrorhizon: insights into the phylogenetic relationship among Boraginaceae species and the maternal lineages of purple gromwells.</title>
        <authorList>
            <person name="Okada T."/>
            <person name="Watanabe K."/>
        </authorList>
    </citation>
    <scope>NUCLEOTIDE SEQUENCE [LARGE SCALE GENOMIC DNA]</scope>
</reference>
<evidence type="ECO:0000313" key="2">
    <source>
        <dbReference type="EMBL" id="GAA0138812.1"/>
    </source>
</evidence>
<dbReference type="Pfam" id="PF17921">
    <property type="entry name" value="Integrase_H2C2"/>
    <property type="match status" value="1"/>
</dbReference>
<dbReference type="EMBL" id="BAABME010015000">
    <property type="protein sequence ID" value="GAA0138812.1"/>
    <property type="molecule type" value="Genomic_DNA"/>
</dbReference>
<dbReference type="Gene3D" id="1.10.340.70">
    <property type="match status" value="1"/>
</dbReference>
<keyword evidence="3" id="KW-1185">Reference proteome</keyword>
<name>A0AAV3NIS9_LITER</name>
<organism evidence="2 3">
    <name type="scientific">Lithospermum erythrorhizon</name>
    <name type="common">Purple gromwell</name>
    <name type="synonym">Lithospermum officinale var. erythrorhizon</name>
    <dbReference type="NCBI Taxonomy" id="34254"/>
    <lineage>
        <taxon>Eukaryota</taxon>
        <taxon>Viridiplantae</taxon>
        <taxon>Streptophyta</taxon>
        <taxon>Embryophyta</taxon>
        <taxon>Tracheophyta</taxon>
        <taxon>Spermatophyta</taxon>
        <taxon>Magnoliopsida</taxon>
        <taxon>eudicotyledons</taxon>
        <taxon>Gunneridae</taxon>
        <taxon>Pentapetalae</taxon>
        <taxon>asterids</taxon>
        <taxon>lamiids</taxon>
        <taxon>Boraginales</taxon>
        <taxon>Boraginaceae</taxon>
        <taxon>Boraginoideae</taxon>
        <taxon>Lithospermeae</taxon>
        <taxon>Lithospermum</taxon>
    </lineage>
</organism>
<dbReference type="PANTHER" id="PTHR48475">
    <property type="entry name" value="RIBONUCLEASE H"/>
    <property type="match status" value="1"/>
</dbReference>
<dbReference type="AlphaFoldDB" id="A0AAV3NIS9"/>
<protein>
    <recommendedName>
        <fullName evidence="1">Integrase zinc-binding domain-containing protein</fullName>
    </recommendedName>
</protein>
<gene>
    <name evidence="2" type="ORF">LIER_34986</name>
</gene>
<dbReference type="InterPro" id="IPR041588">
    <property type="entry name" value="Integrase_H2C2"/>
</dbReference>
<comment type="caution">
    <text evidence="2">The sequence shown here is derived from an EMBL/GenBank/DDBJ whole genome shotgun (WGS) entry which is preliminary data.</text>
</comment>
<evidence type="ECO:0000259" key="1">
    <source>
        <dbReference type="Pfam" id="PF17921"/>
    </source>
</evidence>
<dbReference type="Proteomes" id="UP001454036">
    <property type="component" value="Unassembled WGS sequence"/>
</dbReference>
<feature type="domain" description="Integrase zinc-binding" evidence="1">
    <location>
        <begin position="21"/>
        <end position="75"/>
    </location>
</feature>
<evidence type="ECO:0000313" key="3">
    <source>
        <dbReference type="Proteomes" id="UP001454036"/>
    </source>
</evidence>
<proteinExistence type="predicted"/>
<sequence length="81" mass="9248">MYEGELYWKSFEGLLLLCVSQEDMQRVLYEVHSGWCGSHIGGRSLATKVTRTGFFWPIMISDAKDFVIKCEACQKLGNIPQ</sequence>